<proteinExistence type="predicted"/>
<name>A0A183GSP5_HELPZ</name>
<dbReference type="AlphaFoldDB" id="A0A183GSP5"/>
<organism evidence="1 2">
    <name type="scientific">Heligmosomoides polygyrus</name>
    <name type="common">Parasitic roundworm</name>
    <dbReference type="NCBI Taxonomy" id="6339"/>
    <lineage>
        <taxon>Eukaryota</taxon>
        <taxon>Metazoa</taxon>
        <taxon>Ecdysozoa</taxon>
        <taxon>Nematoda</taxon>
        <taxon>Chromadorea</taxon>
        <taxon>Rhabditida</taxon>
        <taxon>Rhabditina</taxon>
        <taxon>Rhabditomorpha</taxon>
        <taxon>Strongyloidea</taxon>
        <taxon>Heligmosomidae</taxon>
        <taxon>Heligmosomoides</taxon>
    </lineage>
</organism>
<accession>A0A183GSP5</accession>
<evidence type="ECO:0000313" key="2">
    <source>
        <dbReference type="WBParaSite" id="HPBE_0002571501-mRNA-1"/>
    </source>
</evidence>
<protein>
    <submittedName>
        <fullName evidence="2">DHR-2 domain-containing protein</fullName>
    </submittedName>
</protein>
<reference evidence="2" key="1">
    <citation type="submission" date="2019-09" db="UniProtKB">
        <authorList>
            <consortium name="WormBaseParasite"/>
        </authorList>
    </citation>
    <scope>IDENTIFICATION</scope>
</reference>
<dbReference type="WBParaSite" id="HPBE_0002571501-mRNA-1">
    <property type="protein sequence ID" value="HPBE_0002571501-mRNA-1"/>
    <property type="gene ID" value="HPBE_0002571501"/>
</dbReference>
<sequence length="135" mass="15261">LLGAVDGQNRLVKHELCAALKVLESLVRCIEGEFSHLADRKVYYRMLMAVNIFKNVKEKISDVEREQAQSGLFPTAEQYVEETAYLVADVVSQIRSFVGLKQLHEIIASSWSRARSHKEALSDPVHAGHSFDVHR</sequence>
<evidence type="ECO:0000313" key="1">
    <source>
        <dbReference type="Proteomes" id="UP000050761"/>
    </source>
</evidence>
<dbReference type="Proteomes" id="UP000050761">
    <property type="component" value="Unassembled WGS sequence"/>
</dbReference>
<keyword evidence="1" id="KW-1185">Reference proteome</keyword>